<accession>A0ABU6N1Y7</accession>
<organism evidence="1 2">
    <name type="scientific">Bacillus paramycoides</name>
    <dbReference type="NCBI Taxonomy" id="2026194"/>
    <lineage>
        <taxon>Bacteria</taxon>
        <taxon>Bacillati</taxon>
        <taxon>Bacillota</taxon>
        <taxon>Bacilli</taxon>
        <taxon>Bacillales</taxon>
        <taxon>Bacillaceae</taxon>
        <taxon>Bacillus</taxon>
        <taxon>Bacillus cereus group</taxon>
    </lineage>
</organism>
<proteinExistence type="predicted"/>
<keyword evidence="2" id="KW-1185">Reference proteome</keyword>
<sequence>MRDLQDEHYEQLKIEKKNITLFFMKKRVRSMLGLNSFRTATSIISGIEAMHMVKKGQLVLLDKSVQNQVKFIHQLFGMAA</sequence>
<gene>
    <name evidence="1" type="ORF">P4U88_25330</name>
</gene>
<protein>
    <submittedName>
        <fullName evidence="1">DDE-type integrase/transposase/recombinase</fullName>
    </submittedName>
</protein>
<name>A0ABU6N1Y7_9BACI</name>
<evidence type="ECO:0000313" key="2">
    <source>
        <dbReference type="Proteomes" id="UP001309448"/>
    </source>
</evidence>
<reference evidence="1 2" key="1">
    <citation type="submission" date="2023-03" db="EMBL/GenBank/DDBJ databases">
        <title>Bacillus Genome Sequencing.</title>
        <authorList>
            <person name="Dunlap C."/>
        </authorList>
    </citation>
    <scope>NUCLEOTIDE SEQUENCE [LARGE SCALE GENOMIC DNA]</scope>
    <source>
        <strain evidence="1 2">B-615</strain>
    </source>
</reference>
<comment type="caution">
    <text evidence="1">The sequence shown here is derived from an EMBL/GenBank/DDBJ whole genome shotgun (WGS) entry which is preliminary data.</text>
</comment>
<dbReference type="Proteomes" id="UP001309448">
    <property type="component" value="Unassembled WGS sequence"/>
</dbReference>
<dbReference type="EMBL" id="JARMDB010000031">
    <property type="protein sequence ID" value="MED1569124.1"/>
    <property type="molecule type" value="Genomic_DNA"/>
</dbReference>
<evidence type="ECO:0000313" key="1">
    <source>
        <dbReference type="EMBL" id="MED1569124.1"/>
    </source>
</evidence>